<evidence type="ECO:0000259" key="8">
    <source>
        <dbReference type="Pfam" id="PF17851"/>
    </source>
</evidence>
<dbReference type="InterPro" id="IPR023296">
    <property type="entry name" value="Glyco_hydro_beta-prop_sf"/>
</dbReference>
<evidence type="ECO:0000256" key="6">
    <source>
        <dbReference type="RuleBase" id="RU361187"/>
    </source>
</evidence>
<evidence type="ECO:0000256" key="1">
    <source>
        <dbReference type="ARBA" id="ARBA00009865"/>
    </source>
</evidence>
<keyword evidence="2 6" id="KW-0378">Hydrolase</keyword>
<dbReference type="Gene3D" id="2.115.10.20">
    <property type="entry name" value="Glycosyl hydrolase domain, family 43"/>
    <property type="match status" value="1"/>
</dbReference>
<gene>
    <name evidence="9" type="ORF">ESB13_01430</name>
</gene>
<proteinExistence type="inferred from homology"/>
<name>A0A4Q1D862_9BACT</name>
<organism evidence="9 10">
    <name type="scientific">Filimonas effusa</name>
    <dbReference type="NCBI Taxonomy" id="2508721"/>
    <lineage>
        <taxon>Bacteria</taxon>
        <taxon>Pseudomonadati</taxon>
        <taxon>Bacteroidota</taxon>
        <taxon>Chitinophagia</taxon>
        <taxon>Chitinophagales</taxon>
        <taxon>Chitinophagaceae</taxon>
        <taxon>Filimonas</taxon>
    </lineage>
</organism>
<dbReference type="GO" id="GO:0004553">
    <property type="term" value="F:hydrolase activity, hydrolyzing O-glycosyl compounds"/>
    <property type="evidence" value="ECO:0007669"/>
    <property type="project" value="InterPro"/>
</dbReference>
<evidence type="ECO:0000313" key="9">
    <source>
        <dbReference type="EMBL" id="RXK85507.1"/>
    </source>
</evidence>
<keyword evidence="7" id="KW-0732">Signal</keyword>
<feature type="domain" description="Beta-xylosidase C-terminal Concanavalin A-like" evidence="8">
    <location>
        <begin position="333"/>
        <end position="519"/>
    </location>
</feature>
<dbReference type="EMBL" id="SDHZ01000001">
    <property type="protein sequence ID" value="RXK85507.1"/>
    <property type="molecule type" value="Genomic_DNA"/>
</dbReference>
<dbReference type="Proteomes" id="UP000290545">
    <property type="component" value="Unassembled WGS sequence"/>
</dbReference>
<feature type="chain" id="PRO_5020468968" evidence="7">
    <location>
        <begin position="23"/>
        <end position="527"/>
    </location>
</feature>
<feature type="site" description="Important for catalytic activity, responsible for pKa modulation of the active site Glu and correct orientation of both the proton donor and substrate" evidence="5">
    <location>
        <position position="149"/>
    </location>
</feature>
<evidence type="ECO:0000256" key="5">
    <source>
        <dbReference type="PIRSR" id="PIRSR606710-2"/>
    </source>
</evidence>
<keyword evidence="10" id="KW-1185">Reference proteome</keyword>
<dbReference type="SUPFAM" id="SSF75005">
    <property type="entry name" value="Arabinanase/levansucrase/invertase"/>
    <property type="match status" value="1"/>
</dbReference>
<evidence type="ECO:0000256" key="4">
    <source>
        <dbReference type="PIRSR" id="PIRSR606710-1"/>
    </source>
</evidence>
<accession>A0A4Q1D862</accession>
<dbReference type="RefSeq" id="WP_129001259.1">
    <property type="nucleotide sequence ID" value="NZ_SDHZ01000001.1"/>
</dbReference>
<dbReference type="Pfam" id="PF17851">
    <property type="entry name" value="GH43_C2"/>
    <property type="match status" value="1"/>
</dbReference>
<feature type="active site" description="Proton donor" evidence="4">
    <location>
        <position position="207"/>
    </location>
</feature>
<dbReference type="CDD" id="cd09001">
    <property type="entry name" value="GH43_FsAxh1-like"/>
    <property type="match status" value="1"/>
</dbReference>
<sequence>MIKKILNLPALLALSLSTALSAFGQTAQNPVIHADVPDLSMMRVGDTYYMSSTTMHMSPGLPIMKSKDLINWQLTGYAYNTLDSIDELNLQNGKSTYGHGSWASSIRFHKGTYYVSTFANPPGKTYIYTTKDIEKGPWKATSFSPALHDHSLFFDDDGRVYMVYGGGKITLVELNEDLSGLKPGSERQVIIENASAPAGSNIGLPAEGSQLFKINGKYFLFNITWPRGGMRTVVIHRADKITGPYEGRVALQDKGVAQGGLISTPKGDWYAYLFRDFGAVGRIPYLVPVSWQDGWPVFGIKDTVPMTLPALPPSRGYIPGIVASDEFNRKPKEAPLPLVWQWNHNPDNQHWSLTDRPGFLRITTGRIDTSILLVRNTLTQRTFGPQCHGITAIDVSHMQDGDYAGLLLLQKQFGWIGVKAGANGVRSIVMVNAESGTAKEVQHVALDQSTVYLKADCDFKDRADKAYFYYSLDGKSWTMLGSTLKMSYTIPHFMGYRFGLFNYATKNTGGYADFDFFRIGSGITEKK</sequence>
<dbReference type="OrthoDB" id="9801455at2"/>
<comment type="similarity">
    <text evidence="1 6">Belongs to the glycosyl hydrolase 43 family.</text>
</comment>
<dbReference type="PANTHER" id="PTHR42812:SF12">
    <property type="entry name" value="BETA-XYLOSIDASE-RELATED"/>
    <property type="match status" value="1"/>
</dbReference>
<feature type="signal peptide" evidence="7">
    <location>
        <begin position="1"/>
        <end position="22"/>
    </location>
</feature>
<keyword evidence="3 6" id="KW-0326">Glycosidase</keyword>
<evidence type="ECO:0000256" key="7">
    <source>
        <dbReference type="SAM" id="SignalP"/>
    </source>
</evidence>
<dbReference type="SUPFAM" id="SSF49899">
    <property type="entry name" value="Concanavalin A-like lectins/glucanases"/>
    <property type="match status" value="1"/>
</dbReference>
<dbReference type="InterPro" id="IPR013320">
    <property type="entry name" value="ConA-like_dom_sf"/>
</dbReference>
<dbReference type="AlphaFoldDB" id="A0A4Q1D862"/>
<protein>
    <submittedName>
        <fullName evidence="9">Glycoside hydrolase</fullName>
    </submittedName>
</protein>
<evidence type="ECO:0000256" key="3">
    <source>
        <dbReference type="ARBA" id="ARBA00023295"/>
    </source>
</evidence>
<evidence type="ECO:0000256" key="2">
    <source>
        <dbReference type="ARBA" id="ARBA00022801"/>
    </source>
</evidence>
<dbReference type="Gene3D" id="2.60.120.200">
    <property type="match status" value="1"/>
</dbReference>
<dbReference type="InterPro" id="IPR041542">
    <property type="entry name" value="GH43_C2"/>
</dbReference>
<feature type="active site" description="Proton acceptor" evidence="4">
    <location>
        <position position="38"/>
    </location>
</feature>
<reference evidence="9 10" key="1">
    <citation type="submission" date="2019-01" db="EMBL/GenBank/DDBJ databases">
        <title>Filimonas sp. strain TTM-71.</title>
        <authorList>
            <person name="Chen W.-M."/>
        </authorList>
    </citation>
    <scope>NUCLEOTIDE SEQUENCE [LARGE SCALE GENOMIC DNA]</scope>
    <source>
        <strain evidence="9 10">TTM-71</strain>
    </source>
</reference>
<dbReference type="Pfam" id="PF04616">
    <property type="entry name" value="Glyco_hydro_43"/>
    <property type="match status" value="1"/>
</dbReference>
<evidence type="ECO:0000313" key="10">
    <source>
        <dbReference type="Proteomes" id="UP000290545"/>
    </source>
</evidence>
<dbReference type="InterPro" id="IPR051795">
    <property type="entry name" value="Glycosyl_Hydrlase_43"/>
</dbReference>
<dbReference type="InterPro" id="IPR006710">
    <property type="entry name" value="Glyco_hydro_43"/>
</dbReference>
<comment type="caution">
    <text evidence="9">The sequence shown here is derived from an EMBL/GenBank/DDBJ whole genome shotgun (WGS) entry which is preliminary data.</text>
</comment>
<dbReference type="GO" id="GO:0005975">
    <property type="term" value="P:carbohydrate metabolic process"/>
    <property type="evidence" value="ECO:0007669"/>
    <property type="project" value="InterPro"/>
</dbReference>
<dbReference type="PANTHER" id="PTHR42812">
    <property type="entry name" value="BETA-XYLOSIDASE"/>
    <property type="match status" value="1"/>
</dbReference>